<keyword evidence="2" id="KW-1185">Reference proteome</keyword>
<proteinExistence type="predicted"/>
<dbReference type="Gramene" id="RZC55595">
    <property type="protein sequence ID" value="RZC55595"/>
    <property type="gene ID" value="C5167_014451"/>
</dbReference>
<reference evidence="1 2" key="1">
    <citation type="journal article" date="2018" name="Science">
        <title>The opium poppy genome and morphinan production.</title>
        <authorList>
            <person name="Guo L."/>
            <person name="Winzer T."/>
            <person name="Yang X."/>
            <person name="Li Y."/>
            <person name="Ning Z."/>
            <person name="He Z."/>
            <person name="Teodor R."/>
            <person name="Lu Y."/>
            <person name="Bowser T.A."/>
            <person name="Graham I.A."/>
            <person name="Ye K."/>
        </authorList>
    </citation>
    <scope>NUCLEOTIDE SEQUENCE [LARGE SCALE GENOMIC DNA]</scope>
    <source>
        <strain evidence="2">cv. HN1</strain>
        <tissue evidence="1">Leaves</tissue>
    </source>
</reference>
<organism evidence="1 2">
    <name type="scientific">Papaver somniferum</name>
    <name type="common">Opium poppy</name>
    <dbReference type="NCBI Taxonomy" id="3469"/>
    <lineage>
        <taxon>Eukaryota</taxon>
        <taxon>Viridiplantae</taxon>
        <taxon>Streptophyta</taxon>
        <taxon>Embryophyta</taxon>
        <taxon>Tracheophyta</taxon>
        <taxon>Spermatophyta</taxon>
        <taxon>Magnoliopsida</taxon>
        <taxon>Ranunculales</taxon>
        <taxon>Papaveraceae</taxon>
        <taxon>Papaveroideae</taxon>
        <taxon>Papaver</taxon>
    </lineage>
</organism>
<gene>
    <name evidence="1" type="ORF">C5167_014451</name>
</gene>
<dbReference type="AlphaFoldDB" id="A0A4Y7J7I4"/>
<evidence type="ECO:0000313" key="2">
    <source>
        <dbReference type="Proteomes" id="UP000316621"/>
    </source>
</evidence>
<dbReference type="Proteomes" id="UP000316621">
    <property type="component" value="Chromosome 3"/>
</dbReference>
<name>A0A4Y7J7I4_PAPSO</name>
<protein>
    <submittedName>
        <fullName evidence="1">Uncharacterized protein</fullName>
    </submittedName>
</protein>
<evidence type="ECO:0000313" key="1">
    <source>
        <dbReference type="EMBL" id="RZC55595.1"/>
    </source>
</evidence>
<sequence>MSTKDVYIHYNGVWQEMPNSDDLYSQDRKYMKVVSLPGDYSWEQLRSRAASVLGLQHDSKIDIYGLVHVPAKAFKHRIIINCEVHLRFYLVQYPNLPCFFTVNLTDEVIGKEESLTPPTPPTKNMIRTMKASPVTPTMYDSSHSGEFHRSGLPLKVEAHGQGISWMSKWRRTSTASALTSEALKPLGLHELCVANNFKEKRLLVLLLKISSMVHGYDFMVTRSNMKVYNEKCKDKDCQWKLRAYRKNSHTWWRFTKITTTHTCIPNGGENRAQPANMRGCGNCHLPGPVALSGSYGNVLEVYGISFLWKLQK</sequence>
<dbReference type="EMBL" id="CM010717">
    <property type="protein sequence ID" value="RZC55595.1"/>
    <property type="molecule type" value="Genomic_DNA"/>
</dbReference>
<accession>A0A4Y7J7I4</accession>